<dbReference type="PANTHER" id="PTHR39339">
    <property type="entry name" value="SLR1444 PROTEIN"/>
    <property type="match status" value="1"/>
</dbReference>
<dbReference type="Proteomes" id="UP001056132">
    <property type="component" value="Chromosome 1"/>
</dbReference>
<evidence type="ECO:0000313" key="4">
    <source>
        <dbReference type="Proteomes" id="UP000318943"/>
    </source>
</evidence>
<evidence type="ECO:0000259" key="1">
    <source>
        <dbReference type="PROSITE" id="PS51708"/>
    </source>
</evidence>
<name>A0AAE9I2A2_9BURK</name>
<dbReference type="KEGG" id="ccam:M5D45_17775"/>
<sequence length="265" mass="29568">MPAAPALHRNMRPAQAFVDLATQDLSAVEDGLDLVLRRDQAEDVHALRVALRHLRAVAWAFGPIQPARVKARWKQALRDVADAASDVRDWDVFVTETLAPALADQPGDPVLVALIETVQARRATAREAMVTRLSRYRQAPLPTLHRDLLHLAGRKSRGKLGAFARKRIRKARNRVRALTRTARDGRTDHVHKLRIGNKRLRYAIEALSDVLPKRYRKRLRKQLEARQGELGAVIDASVARRLMAECLGVSTADSITEATANPTPP</sequence>
<dbReference type="SMART" id="SM00880">
    <property type="entry name" value="CHAD"/>
    <property type="match status" value="1"/>
</dbReference>
<reference evidence="3" key="2">
    <citation type="journal article" date="2022" name="Microbiol. Resour. Announc.">
        <title>Genome Sequence of Cupriavidus campinensis Strain G5, a Member of a Bacterial Consortium Capable of Polyethylene Degradation.</title>
        <authorList>
            <person name="Schneider B."/>
            <person name="Pfeiffer F."/>
            <person name="Dyall-Smith M."/>
            <person name="Kunte H.J."/>
        </authorList>
    </citation>
    <scope>NUCLEOTIDE SEQUENCE</scope>
    <source>
        <strain evidence="3">G5</strain>
    </source>
</reference>
<proteinExistence type="predicted"/>
<dbReference type="Pfam" id="PF05235">
    <property type="entry name" value="CHAD"/>
    <property type="match status" value="1"/>
</dbReference>
<dbReference type="PROSITE" id="PS51708">
    <property type="entry name" value="CHAD"/>
    <property type="match status" value="1"/>
</dbReference>
<keyword evidence="4" id="KW-1185">Reference proteome</keyword>
<dbReference type="EMBL" id="CP097330">
    <property type="protein sequence ID" value="URF04285.1"/>
    <property type="molecule type" value="Genomic_DNA"/>
</dbReference>
<dbReference type="InterPro" id="IPR038186">
    <property type="entry name" value="CHAD_dom_sf"/>
</dbReference>
<reference evidence="3" key="3">
    <citation type="submission" date="2022-05" db="EMBL/GenBank/DDBJ databases">
        <authorList>
            <person name="Kunte H.-J."/>
        </authorList>
    </citation>
    <scope>NUCLEOTIDE SEQUENCE</scope>
    <source>
        <strain evidence="3">G5</strain>
    </source>
</reference>
<dbReference type="InterPro" id="IPR007899">
    <property type="entry name" value="CHAD_dom"/>
</dbReference>
<protein>
    <submittedName>
        <fullName evidence="3">CHAD domain-containing protein</fullName>
    </submittedName>
</protein>
<dbReference type="RefSeq" id="WP_144202826.1">
    <property type="nucleotide sequence ID" value="NZ_CP097330.1"/>
</dbReference>
<dbReference type="AlphaFoldDB" id="A0AAE9I2A2"/>
<feature type="domain" description="CHAD" evidence="1">
    <location>
        <begin position="10"/>
        <end position="265"/>
    </location>
</feature>
<accession>A0AAE9I2A2</accession>
<dbReference type="Gene3D" id="1.40.20.10">
    <property type="entry name" value="CHAD domain"/>
    <property type="match status" value="1"/>
</dbReference>
<gene>
    <name evidence="2" type="ORF">FGG12_26915</name>
    <name evidence="3" type="ORF">M5D45_17775</name>
</gene>
<dbReference type="EMBL" id="VCIZ01000024">
    <property type="protein sequence ID" value="TSP09585.1"/>
    <property type="molecule type" value="Genomic_DNA"/>
</dbReference>
<evidence type="ECO:0000313" key="3">
    <source>
        <dbReference type="EMBL" id="URF04285.1"/>
    </source>
</evidence>
<organism evidence="3 5">
    <name type="scientific">Cupriavidus campinensis</name>
    <dbReference type="NCBI Taxonomy" id="151783"/>
    <lineage>
        <taxon>Bacteria</taxon>
        <taxon>Pseudomonadati</taxon>
        <taxon>Pseudomonadota</taxon>
        <taxon>Betaproteobacteria</taxon>
        <taxon>Burkholderiales</taxon>
        <taxon>Burkholderiaceae</taxon>
        <taxon>Cupriavidus</taxon>
    </lineage>
</organism>
<evidence type="ECO:0000313" key="5">
    <source>
        <dbReference type="Proteomes" id="UP001056132"/>
    </source>
</evidence>
<dbReference type="Proteomes" id="UP000318943">
    <property type="component" value="Unassembled WGS sequence"/>
</dbReference>
<reference evidence="2 4" key="1">
    <citation type="submission" date="2019-05" db="EMBL/GenBank/DDBJ databases">
        <title>Whole genome sequence analysis of Cupriavidus campinensis S14E4C strain.</title>
        <authorList>
            <person name="Abbaszade G."/>
            <person name="Szabo A."/>
            <person name="Toumi M."/>
            <person name="Toth E."/>
        </authorList>
    </citation>
    <scope>NUCLEOTIDE SEQUENCE [LARGE SCALE GENOMIC DNA]</scope>
    <source>
        <strain evidence="2 4">S14E4C</strain>
    </source>
</reference>
<evidence type="ECO:0000313" key="2">
    <source>
        <dbReference type="EMBL" id="TSP09585.1"/>
    </source>
</evidence>
<dbReference type="PANTHER" id="PTHR39339:SF1">
    <property type="entry name" value="CHAD DOMAIN-CONTAINING PROTEIN"/>
    <property type="match status" value="1"/>
</dbReference>